<protein>
    <submittedName>
        <fullName evidence="1">Uncharacterized protein</fullName>
    </submittedName>
</protein>
<dbReference type="Proteomes" id="UP000195880">
    <property type="component" value="Chromosome"/>
</dbReference>
<dbReference type="AlphaFoldDB" id="A0A1Z1WPE8"/>
<gene>
    <name evidence="1" type="ORF">SMD44_07818</name>
</gene>
<sequence length="27" mass="2990">MRIMFVVCLSTVVLGIAYFTTVGALQR</sequence>
<evidence type="ECO:0000313" key="2">
    <source>
        <dbReference type="Proteomes" id="UP000195880"/>
    </source>
</evidence>
<dbReference type="EMBL" id="CP021748">
    <property type="protein sequence ID" value="ARX88331.1"/>
    <property type="molecule type" value="Genomic_DNA"/>
</dbReference>
<name>A0A1Z1WPE8_9ACTN</name>
<dbReference type="KEGG" id="salf:SMD44_07818"/>
<evidence type="ECO:0000313" key="1">
    <source>
        <dbReference type="EMBL" id="ARX88331.1"/>
    </source>
</evidence>
<proteinExistence type="predicted"/>
<keyword evidence="2" id="KW-1185">Reference proteome</keyword>
<reference evidence="1 2" key="1">
    <citation type="submission" date="2017-05" db="EMBL/GenBank/DDBJ databases">
        <title>Streptomyces alboflavus Genome sequencing and assembly.</title>
        <authorList>
            <person name="Wang Y."/>
            <person name="Du B."/>
            <person name="Ding Y."/>
            <person name="Liu H."/>
            <person name="Hou Q."/>
            <person name="Liu K."/>
            <person name="Wang C."/>
            <person name="Yao L."/>
        </authorList>
    </citation>
    <scope>NUCLEOTIDE SEQUENCE [LARGE SCALE GENOMIC DNA]</scope>
    <source>
        <strain evidence="1 2">MDJK44</strain>
    </source>
</reference>
<organism evidence="1 2">
    <name type="scientific">Streptomyces alboflavus</name>
    <dbReference type="NCBI Taxonomy" id="67267"/>
    <lineage>
        <taxon>Bacteria</taxon>
        <taxon>Bacillati</taxon>
        <taxon>Actinomycetota</taxon>
        <taxon>Actinomycetes</taxon>
        <taxon>Kitasatosporales</taxon>
        <taxon>Streptomycetaceae</taxon>
        <taxon>Streptomyces</taxon>
    </lineage>
</organism>
<accession>A0A1Z1WPE8</accession>